<accession>A0A848IYF5</accession>
<evidence type="ECO:0000313" key="2">
    <source>
        <dbReference type="EMBL" id="NMM48666.1"/>
    </source>
</evidence>
<dbReference type="InterPro" id="IPR037682">
    <property type="entry name" value="TonB_C"/>
</dbReference>
<gene>
    <name evidence="2" type="ORF">HH304_09665</name>
</gene>
<dbReference type="GO" id="GO:0055085">
    <property type="term" value="P:transmembrane transport"/>
    <property type="evidence" value="ECO:0007669"/>
    <property type="project" value="InterPro"/>
</dbReference>
<name>A0A848IYF5_9BACT</name>
<sequence length="142" mass="16248">MKKLLYHLIFTSAAFIACEDPTEKFSSERKIESIEEVNSDHFTCILIESQPEFPGGMDAYYDYLKEKTNSITLNKKCIEGRIYIQFTVEKDGAITEVNVLKGIDKEIEEKAKSIVSGFPKWIPGKLGNKIVRSKMIIPIYFN</sequence>
<dbReference type="Proteomes" id="UP000559010">
    <property type="component" value="Unassembled WGS sequence"/>
</dbReference>
<feature type="domain" description="TonB C-terminal" evidence="1">
    <location>
        <begin position="54"/>
        <end position="142"/>
    </location>
</feature>
<dbReference type="Gene3D" id="3.30.1150.10">
    <property type="match status" value="1"/>
</dbReference>
<dbReference type="AlphaFoldDB" id="A0A848IYF5"/>
<organism evidence="2 3">
    <name type="scientific">Marinigracilibium pacificum</name>
    <dbReference type="NCBI Taxonomy" id="2729599"/>
    <lineage>
        <taxon>Bacteria</taxon>
        <taxon>Pseudomonadati</taxon>
        <taxon>Bacteroidota</taxon>
        <taxon>Cytophagia</taxon>
        <taxon>Cytophagales</taxon>
        <taxon>Flammeovirgaceae</taxon>
        <taxon>Marinigracilibium</taxon>
    </lineage>
</organism>
<dbReference type="PROSITE" id="PS51257">
    <property type="entry name" value="PROKAR_LIPOPROTEIN"/>
    <property type="match status" value="1"/>
</dbReference>
<proteinExistence type="predicted"/>
<reference evidence="2 3" key="1">
    <citation type="submission" date="2020-04" db="EMBL/GenBank/DDBJ databases">
        <title>Flammeovirgaceae bacterium KN852 isolated from deep sea.</title>
        <authorList>
            <person name="Zhang D.-C."/>
        </authorList>
    </citation>
    <scope>NUCLEOTIDE SEQUENCE [LARGE SCALE GENOMIC DNA]</scope>
    <source>
        <strain evidence="2 3">KN852</strain>
    </source>
</reference>
<dbReference type="SUPFAM" id="SSF74653">
    <property type="entry name" value="TolA/TonB C-terminal domain"/>
    <property type="match status" value="1"/>
</dbReference>
<dbReference type="RefSeq" id="WP_169680815.1">
    <property type="nucleotide sequence ID" value="NZ_JABBNU010000005.1"/>
</dbReference>
<evidence type="ECO:0000259" key="1">
    <source>
        <dbReference type="PROSITE" id="PS52015"/>
    </source>
</evidence>
<protein>
    <recommendedName>
        <fullName evidence="1">TonB C-terminal domain-containing protein</fullName>
    </recommendedName>
</protein>
<dbReference type="Pfam" id="PF03544">
    <property type="entry name" value="TonB_C"/>
    <property type="match status" value="1"/>
</dbReference>
<dbReference type="EMBL" id="JABBNU010000005">
    <property type="protein sequence ID" value="NMM48666.1"/>
    <property type="molecule type" value="Genomic_DNA"/>
</dbReference>
<dbReference type="PROSITE" id="PS52015">
    <property type="entry name" value="TONB_CTD"/>
    <property type="match status" value="1"/>
</dbReference>
<comment type="caution">
    <text evidence="2">The sequence shown here is derived from an EMBL/GenBank/DDBJ whole genome shotgun (WGS) entry which is preliminary data.</text>
</comment>
<keyword evidence="3" id="KW-1185">Reference proteome</keyword>
<evidence type="ECO:0000313" key="3">
    <source>
        <dbReference type="Proteomes" id="UP000559010"/>
    </source>
</evidence>